<gene>
    <name evidence="2" type="ORF">GCM10025865_05490</name>
</gene>
<name>A0ABN6XBW2_9CELL</name>
<protein>
    <submittedName>
        <fullName evidence="2">Uncharacterized protein</fullName>
    </submittedName>
</protein>
<evidence type="ECO:0000313" key="2">
    <source>
        <dbReference type="EMBL" id="BDZ41250.1"/>
    </source>
</evidence>
<keyword evidence="3" id="KW-1185">Reference proteome</keyword>
<dbReference type="RefSeq" id="WP_286218452.1">
    <property type="nucleotide sequence ID" value="NZ_AP027729.1"/>
</dbReference>
<dbReference type="EMBL" id="AP027729">
    <property type="protein sequence ID" value="BDZ41250.1"/>
    <property type="molecule type" value="Genomic_DNA"/>
</dbReference>
<proteinExistence type="predicted"/>
<evidence type="ECO:0000313" key="3">
    <source>
        <dbReference type="Proteomes" id="UP001321475"/>
    </source>
</evidence>
<reference evidence="3" key="1">
    <citation type="journal article" date="2019" name="Int. J. Syst. Evol. Microbiol.">
        <title>The Global Catalogue of Microorganisms (GCM) 10K type strain sequencing project: providing services to taxonomists for standard genome sequencing and annotation.</title>
        <authorList>
            <consortium name="The Broad Institute Genomics Platform"/>
            <consortium name="The Broad Institute Genome Sequencing Center for Infectious Disease"/>
            <person name="Wu L."/>
            <person name="Ma J."/>
        </authorList>
    </citation>
    <scope>NUCLEOTIDE SEQUENCE [LARGE SCALE GENOMIC DNA]</scope>
    <source>
        <strain evidence="3">NBRC 108565</strain>
    </source>
</reference>
<accession>A0ABN6XBW2</accession>
<organism evidence="2 3">
    <name type="scientific">Paraoerskovia sediminicola</name>
    <dbReference type="NCBI Taxonomy" id="1138587"/>
    <lineage>
        <taxon>Bacteria</taxon>
        <taxon>Bacillati</taxon>
        <taxon>Actinomycetota</taxon>
        <taxon>Actinomycetes</taxon>
        <taxon>Micrococcales</taxon>
        <taxon>Cellulomonadaceae</taxon>
        <taxon>Paraoerskovia</taxon>
    </lineage>
</organism>
<sequence>MADREFEELEGDAALLANKAARYVEIAAAIERSLSTLDAISDEIDQKSLSMDAVRALAGDVRSDIAKAEGRYAETGDALATYAGVLDEQKSTADAAAKQLRTVESDLYAARIRLRWAENDESGLRPDATEQERDEARSAVSSTAGAVTALEADVAALQKAWRDAHDAKNAAATTAVAQIDDVVTGANVNGLEDSTWDKARHALGKLYEAFKLLCEIAGFLAIFLSWVPVLGQVLIVLAAIGAILAVVEAIVKVSQGEGTGWDIAKAAGFAALSLFGGRAVSGLAKVVKARVVVNAAQRVGPAAVRAQAGSTVMTQAYRVAGQTAKQRTYSLLKSPFVRDAAQREAFRTFQTSSTKWATGWSNVADGARKAFPNPFKDSAKRFALGNDDVVDLLAAQTDSFYTFTAADHMATSVAAVGAITLRGTTGTLAAVGFGTAVAGGDGWGIADSAGGIATQPLDGSYGSAFAAVVSGHEIVEFLDDVDVVDVPVALGGGGR</sequence>
<dbReference type="Proteomes" id="UP001321475">
    <property type="component" value="Chromosome"/>
</dbReference>
<evidence type="ECO:0000256" key="1">
    <source>
        <dbReference type="SAM" id="MobiDB-lite"/>
    </source>
</evidence>
<feature type="compositionally biased region" description="Basic and acidic residues" evidence="1">
    <location>
        <begin position="123"/>
        <end position="137"/>
    </location>
</feature>
<feature type="region of interest" description="Disordered" evidence="1">
    <location>
        <begin position="123"/>
        <end position="142"/>
    </location>
</feature>